<gene>
    <name evidence="1" type="ORF">C451_02028</name>
</gene>
<proteinExistence type="predicted"/>
<dbReference type="Proteomes" id="UP000011680">
    <property type="component" value="Unassembled WGS sequence"/>
</dbReference>
<sequence>MYQHFTATLFDVVESGVCSADMQPIAFFAIDKQTFFIAFAASRIRTVFELQEVLATDAICFLIG</sequence>
<dbReference type="EMBL" id="AOMF01000037">
    <property type="protein sequence ID" value="EMA56464.1"/>
    <property type="molecule type" value="Genomic_DNA"/>
</dbReference>
<reference evidence="1 2" key="1">
    <citation type="journal article" date="2014" name="PLoS Genet.">
        <title>Phylogenetically driven sequencing of extremely halophilic archaea reveals strategies for static and dynamic osmo-response.</title>
        <authorList>
            <person name="Becker E.A."/>
            <person name="Seitzer P.M."/>
            <person name="Tritt A."/>
            <person name="Larsen D."/>
            <person name="Krusor M."/>
            <person name="Yao A.I."/>
            <person name="Wu D."/>
            <person name="Madern D."/>
            <person name="Eisen J.A."/>
            <person name="Darling A.E."/>
            <person name="Facciotti M.T."/>
        </authorList>
    </citation>
    <scope>NUCLEOTIDE SEQUENCE [LARGE SCALE GENOMIC DNA]</scope>
    <source>
        <strain evidence="1 2">JCM 13552</strain>
    </source>
</reference>
<organism evidence="1 2">
    <name type="scientific">Halococcus thailandensis JCM 13552</name>
    <dbReference type="NCBI Taxonomy" id="1227457"/>
    <lineage>
        <taxon>Archaea</taxon>
        <taxon>Methanobacteriati</taxon>
        <taxon>Methanobacteriota</taxon>
        <taxon>Stenosarchaea group</taxon>
        <taxon>Halobacteria</taxon>
        <taxon>Halobacteriales</taxon>
        <taxon>Halococcaceae</taxon>
        <taxon>Halococcus</taxon>
    </lineage>
</organism>
<evidence type="ECO:0000313" key="1">
    <source>
        <dbReference type="EMBL" id="EMA56464.1"/>
    </source>
</evidence>
<name>M0NH79_9EURY</name>
<accession>M0NH79</accession>
<keyword evidence="2" id="KW-1185">Reference proteome</keyword>
<dbReference type="STRING" id="1227457.C451_02028"/>
<dbReference type="AlphaFoldDB" id="M0NH79"/>
<dbReference type="PATRIC" id="fig|1227457.3.peg.360"/>
<protein>
    <submittedName>
        <fullName evidence="1">Uncharacterized protein</fullName>
    </submittedName>
</protein>
<comment type="caution">
    <text evidence="1">The sequence shown here is derived from an EMBL/GenBank/DDBJ whole genome shotgun (WGS) entry which is preliminary data.</text>
</comment>
<evidence type="ECO:0000313" key="2">
    <source>
        <dbReference type="Proteomes" id="UP000011680"/>
    </source>
</evidence>